<protein>
    <submittedName>
        <fullName evidence="1">Gliding motility-associated C-terminal domain-containing protein</fullName>
    </submittedName>
</protein>
<reference evidence="2" key="1">
    <citation type="submission" date="2016-10" db="EMBL/GenBank/DDBJ databases">
        <authorList>
            <person name="Varghese N."/>
            <person name="Submissions S."/>
        </authorList>
    </citation>
    <scope>NUCLEOTIDE SEQUENCE [LARGE SCALE GENOMIC DNA]</scope>
    <source>
        <strain evidence="2">Gh-67</strain>
    </source>
</reference>
<sequence length="655" mass="70567">MPFNFIKLFLLILFAFTFPKVKVKTAVCNGSYGDPVVKLDFGSGVSHTGPPLATGITTMFYAPDCPDDRYYSIVSSQTSCHDTWHTVLHDHTGNSGGYMMLVNASYEPSVFFTEMKELNLCENTTYEFSAYVLNLMKLSSSDASTKQPDLLFTIKKPDGTILTQYDTNTIQPTADPQWNKYSVPFSTGAGVTQIVLEISNSGPGGNGNDLLLDDIEFRACGPNIKVGFTNVDNTEPQNVCKEQVQNYKLIADLNNGYSNPKVQWQSSTDGGGSWTNIPGATDLSYAFQFAADKPVGTYQYRMAAAEGDNINSPTCRVYSDVRTITVNAYPAKPSITAPAVCEGDVLTLTANAPGAIRYEWTGPGVTANNKAQNPLVIDNATVAVNGDYQVTVFSAGDCPTLSDKVTVTVNLKPVIPVLTPAPICKGDLIILNETTPNAKSYSWSPVTGLSDPTAANPTAMPTETTTYTVTVTSNGDCTATQTVTVTVMPTPEASISPQKKIFEGQSVVLDAEAKYADTYLWSPADGLDDPTKLNPVASPSDDVTYTLKASSGIGCGYVNASIFVRVYKKIVIPSTFSPNGDGLNDNWDIEALSTYPQCSLNVFNRNGQKVYASTGYDKPWSGGYKGYALPPGTYYYVIDLKSGAPLLSGWVLIVR</sequence>
<organism evidence="1 2">
    <name type="scientific">Mucilaginibacter gossypii</name>
    <dbReference type="NCBI Taxonomy" id="551996"/>
    <lineage>
        <taxon>Bacteria</taxon>
        <taxon>Pseudomonadati</taxon>
        <taxon>Bacteroidota</taxon>
        <taxon>Sphingobacteriia</taxon>
        <taxon>Sphingobacteriales</taxon>
        <taxon>Sphingobacteriaceae</taxon>
        <taxon>Mucilaginibacter</taxon>
    </lineage>
</organism>
<dbReference type="InterPro" id="IPR026341">
    <property type="entry name" value="T9SS_type_B"/>
</dbReference>
<evidence type="ECO:0000313" key="1">
    <source>
        <dbReference type="EMBL" id="SDG60056.1"/>
    </source>
</evidence>
<name>A0A1G7VJQ4_9SPHI</name>
<dbReference type="InterPro" id="IPR013783">
    <property type="entry name" value="Ig-like_fold"/>
</dbReference>
<keyword evidence="2" id="KW-1185">Reference proteome</keyword>
<dbReference type="Proteomes" id="UP000199705">
    <property type="component" value="Unassembled WGS sequence"/>
</dbReference>
<dbReference type="SUPFAM" id="SSF49299">
    <property type="entry name" value="PKD domain"/>
    <property type="match status" value="1"/>
</dbReference>
<evidence type="ECO:0000313" key="2">
    <source>
        <dbReference type="Proteomes" id="UP000199705"/>
    </source>
</evidence>
<accession>A0A1G7VJQ4</accession>
<dbReference type="NCBIfam" id="TIGR04131">
    <property type="entry name" value="Bac_Flav_CTERM"/>
    <property type="match status" value="1"/>
</dbReference>
<proteinExistence type="predicted"/>
<gene>
    <name evidence="1" type="ORF">SAMN05192573_10485</name>
</gene>
<dbReference type="Gene3D" id="2.60.40.10">
    <property type="entry name" value="Immunoglobulins"/>
    <property type="match status" value="2"/>
</dbReference>
<dbReference type="InterPro" id="IPR035986">
    <property type="entry name" value="PKD_dom_sf"/>
</dbReference>
<dbReference type="STRING" id="551996.SAMN05192573_10485"/>
<dbReference type="EMBL" id="FNCG01000004">
    <property type="protein sequence ID" value="SDG60056.1"/>
    <property type="molecule type" value="Genomic_DNA"/>
</dbReference>
<dbReference type="Gene3D" id="2.60.120.260">
    <property type="entry name" value="Galactose-binding domain-like"/>
    <property type="match status" value="1"/>
</dbReference>
<dbReference type="Pfam" id="PF13585">
    <property type="entry name" value="CHU_C"/>
    <property type="match status" value="1"/>
</dbReference>
<dbReference type="AlphaFoldDB" id="A0A1G7VJQ4"/>